<reference evidence="2" key="2">
    <citation type="submission" date="2020-04" db="EMBL/GenBank/DDBJ databases">
        <authorList>
            <consortium name="NCBI Genome Project"/>
        </authorList>
    </citation>
    <scope>NUCLEOTIDE SEQUENCE</scope>
    <source>
        <strain evidence="2">CBS 342.82</strain>
    </source>
</reference>
<sequence>MPFQRAHYSDFLLLLLLLVPLLLLLLLLSSSQVECPLWRAEIWNVGHIDFACRQFP</sequence>
<dbReference type="AlphaFoldDB" id="A0A6J3M3C1"/>
<organism evidence="2">
    <name type="scientific">Dissoconium aciculare CBS 342.82</name>
    <dbReference type="NCBI Taxonomy" id="1314786"/>
    <lineage>
        <taxon>Eukaryota</taxon>
        <taxon>Fungi</taxon>
        <taxon>Dikarya</taxon>
        <taxon>Ascomycota</taxon>
        <taxon>Pezizomycotina</taxon>
        <taxon>Dothideomycetes</taxon>
        <taxon>Dothideomycetidae</taxon>
        <taxon>Mycosphaerellales</taxon>
        <taxon>Dissoconiaceae</taxon>
        <taxon>Dissoconium</taxon>
    </lineage>
</organism>
<keyword evidence="1" id="KW-1185">Reference proteome</keyword>
<protein>
    <submittedName>
        <fullName evidence="2">Uncharacterized protein</fullName>
    </submittedName>
</protein>
<reference evidence="2" key="3">
    <citation type="submission" date="2025-08" db="UniProtKB">
        <authorList>
            <consortium name="RefSeq"/>
        </authorList>
    </citation>
    <scope>IDENTIFICATION</scope>
    <source>
        <strain evidence="2">CBS 342.82</strain>
    </source>
</reference>
<dbReference type="GeneID" id="54362878"/>
<gene>
    <name evidence="2" type="ORF">K489DRAFT_381266</name>
</gene>
<evidence type="ECO:0000313" key="2">
    <source>
        <dbReference type="RefSeq" id="XP_033459531.1"/>
    </source>
</evidence>
<name>A0A6J3M3C1_9PEZI</name>
<dbReference type="Proteomes" id="UP000504637">
    <property type="component" value="Unplaced"/>
</dbReference>
<evidence type="ECO:0000313" key="1">
    <source>
        <dbReference type="Proteomes" id="UP000504637"/>
    </source>
</evidence>
<reference evidence="2" key="1">
    <citation type="submission" date="2020-01" db="EMBL/GenBank/DDBJ databases">
        <authorList>
            <consortium name="DOE Joint Genome Institute"/>
            <person name="Haridas S."/>
            <person name="Albert R."/>
            <person name="Binder M."/>
            <person name="Bloem J."/>
            <person name="Labutti K."/>
            <person name="Salamov A."/>
            <person name="Andreopoulos B."/>
            <person name="Baker S.E."/>
            <person name="Barry K."/>
            <person name="Bills G."/>
            <person name="Bluhm B.H."/>
            <person name="Cannon C."/>
            <person name="Castanera R."/>
            <person name="Culley D.E."/>
            <person name="Daum C."/>
            <person name="Ezra D."/>
            <person name="Gonzalez J.B."/>
            <person name="Henrissat B."/>
            <person name="Kuo A."/>
            <person name="Liang C."/>
            <person name="Lipzen A."/>
            <person name="Lutzoni F."/>
            <person name="Magnuson J."/>
            <person name="Mondo S."/>
            <person name="Nolan M."/>
            <person name="Ohm R."/>
            <person name="Pangilinan J."/>
            <person name="Park H.-J."/>
            <person name="Ramirez L."/>
            <person name="Alfaro M."/>
            <person name="Sun H."/>
            <person name="Tritt A."/>
            <person name="Yoshinaga Y."/>
            <person name="Zwiers L.-H."/>
            <person name="Turgeon B.G."/>
            <person name="Goodwin S.B."/>
            <person name="Spatafora J.W."/>
            <person name="Crous P.W."/>
            <person name="Grigoriev I.V."/>
        </authorList>
    </citation>
    <scope>NUCLEOTIDE SEQUENCE</scope>
    <source>
        <strain evidence="2">CBS 342.82</strain>
    </source>
</reference>
<proteinExistence type="predicted"/>
<dbReference type="RefSeq" id="XP_033459531.1">
    <property type="nucleotide sequence ID" value="XM_033605078.1"/>
</dbReference>
<accession>A0A6J3M3C1</accession>